<feature type="signal peptide" evidence="1">
    <location>
        <begin position="1"/>
        <end position="24"/>
    </location>
</feature>
<keyword evidence="1" id="KW-0732">Signal</keyword>
<evidence type="ECO:0000313" key="2">
    <source>
        <dbReference type="EMBL" id="PJZ25412.1"/>
    </source>
</evidence>
<protein>
    <recommendedName>
        <fullName evidence="4">DUF2259 domain-containing protein</fullName>
    </recommendedName>
</protein>
<organism evidence="2 3">
    <name type="scientific">Leptospira hartskeerlii</name>
    <dbReference type="NCBI Taxonomy" id="2023177"/>
    <lineage>
        <taxon>Bacteria</taxon>
        <taxon>Pseudomonadati</taxon>
        <taxon>Spirochaetota</taxon>
        <taxon>Spirochaetia</taxon>
        <taxon>Leptospirales</taxon>
        <taxon>Leptospiraceae</taxon>
        <taxon>Leptospira</taxon>
    </lineage>
</organism>
<name>A0A2M9XCW9_9LEPT</name>
<dbReference type="AlphaFoldDB" id="A0A2M9XCW9"/>
<dbReference type="EMBL" id="NPDN01000005">
    <property type="protein sequence ID" value="PJZ25412.1"/>
    <property type="molecule type" value="Genomic_DNA"/>
</dbReference>
<feature type="chain" id="PRO_5014689873" description="DUF2259 domain-containing protein" evidence="1">
    <location>
        <begin position="25"/>
        <end position="246"/>
    </location>
</feature>
<comment type="caution">
    <text evidence="2">The sequence shown here is derived from an EMBL/GenBank/DDBJ whole genome shotgun (WGS) entry which is preliminary data.</text>
</comment>
<dbReference type="RefSeq" id="WP_100706758.1">
    <property type="nucleotide sequence ID" value="NZ_NPDL01000008.1"/>
</dbReference>
<evidence type="ECO:0000313" key="3">
    <source>
        <dbReference type="Proteomes" id="UP000232196"/>
    </source>
</evidence>
<dbReference type="OrthoDB" id="341432at2"/>
<reference evidence="2 3" key="1">
    <citation type="submission" date="2017-07" db="EMBL/GenBank/DDBJ databases">
        <title>Leptospira spp. isolated from tropical soils.</title>
        <authorList>
            <person name="Thibeaux R."/>
            <person name="Iraola G."/>
            <person name="Ferres I."/>
            <person name="Bierque E."/>
            <person name="Girault D."/>
            <person name="Soupe-Gilbert M.-E."/>
            <person name="Picardeau M."/>
            <person name="Goarant C."/>
        </authorList>
    </citation>
    <scope>NUCLEOTIDE SEQUENCE [LARGE SCALE GENOMIC DNA]</scope>
    <source>
        <strain evidence="2 3">MCA1-C-A1</strain>
    </source>
</reference>
<proteinExistence type="predicted"/>
<evidence type="ECO:0008006" key="4">
    <source>
        <dbReference type="Google" id="ProtNLM"/>
    </source>
</evidence>
<gene>
    <name evidence="2" type="ORF">CH357_10850</name>
</gene>
<evidence type="ECO:0000256" key="1">
    <source>
        <dbReference type="SAM" id="SignalP"/>
    </source>
</evidence>
<keyword evidence="3" id="KW-1185">Reference proteome</keyword>
<accession>A0A2M9XCW9</accession>
<sequence length="246" mass="27739">MKRFSSLRFLLLGIFLLTTSSLSAAGTYSEGWTVAKLIQFESRGVIFESYEGLLEVYTINDSEACDEMKDECFVPAKQKIEFSVRPENADVVNFLSKSLNQEILVQYRIHRFEPIALSSDYEVIGAQLQERSLPKGLPDKIVSKSKSGGKRNFSVTGRILSLEYKGTMVGTWEGLYLDETRNKVHPFSVTDEEIANFATNTLKFGLRYFIGVSVAYVTGWRDSRYDIYEINFKAPAGALEPTGKTE</sequence>
<dbReference type="Proteomes" id="UP000232196">
    <property type="component" value="Unassembled WGS sequence"/>
</dbReference>